<dbReference type="Proteomes" id="UP001172159">
    <property type="component" value="Unassembled WGS sequence"/>
</dbReference>
<evidence type="ECO:0000256" key="1">
    <source>
        <dbReference type="SAM" id="MobiDB-lite"/>
    </source>
</evidence>
<gene>
    <name evidence="2" type="ORF">B0T21DRAFT_347473</name>
</gene>
<sequence>MLSRRIEGGNLRPKRRTTGQGGYRWPHQTPALLLATKEGRHGVGVGAESNDDALPPTPWAGDVATKLGTTGEWCQLCSATLPSATKPLRHPSPLVIKTSTQNDEMMFDSAHNGCSCAQRHSLRVLCGACRLLKRRRVPRQHRPESLHWHLQQTPGRHIACCGRNGALDTCSTVVLSPPVLDLEAVVDASAAEPDSRISMDPLFNLFHLTNLCPRGGLESCHCHRLPVMHAVIEEQSAGKGFEEWGAAEEPAASQSSGW</sequence>
<protein>
    <submittedName>
        <fullName evidence="2">Uncharacterized protein</fullName>
    </submittedName>
</protein>
<dbReference type="AlphaFoldDB" id="A0AA40BMQ0"/>
<proteinExistence type="predicted"/>
<evidence type="ECO:0000313" key="3">
    <source>
        <dbReference type="Proteomes" id="UP001172159"/>
    </source>
</evidence>
<accession>A0AA40BMQ0</accession>
<evidence type="ECO:0000313" key="2">
    <source>
        <dbReference type="EMBL" id="KAK0737067.1"/>
    </source>
</evidence>
<keyword evidence="3" id="KW-1185">Reference proteome</keyword>
<feature type="region of interest" description="Disordered" evidence="1">
    <location>
        <begin position="1"/>
        <end position="26"/>
    </location>
</feature>
<comment type="caution">
    <text evidence="2">The sequence shown here is derived from an EMBL/GenBank/DDBJ whole genome shotgun (WGS) entry which is preliminary data.</text>
</comment>
<name>A0AA40BMQ0_9PEZI</name>
<dbReference type="EMBL" id="JAUKTV010000005">
    <property type="protein sequence ID" value="KAK0737067.1"/>
    <property type="molecule type" value="Genomic_DNA"/>
</dbReference>
<reference evidence="2" key="1">
    <citation type="submission" date="2023-06" db="EMBL/GenBank/DDBJ databases">
        <title>Genome-scale phylogeny and comparative genomics of the fungal order Sordariales.</title>
        <authorList>
            <consortium name="Lawrence Berkeley National Laboratory"/>
            <person name="Hensen N."/>
            <person name="Bonometti L."/>
            <person name="Westerberg I."/>
            <person name="Brannstrom I.O."/>
            <person name="Guillou S."/>
            <person name="Cros-Aarteil S."/>
            <person name="Calhoun S."/>
            <person name="Haridas S."/>
            <person name="Kuo A."/>
            <person name="Mondo S."/>
            <person name="Pangilinan J."/>
            <person name="Riley R."/>
            <person name="Labutti K."/>
            <person name="Andreopoulos B."/>
            <person name="Lipzen A."/>
            <person name="Chen C."/>
            <person name="Yanf M."/>
            <person name="Daum C."/>
            <person name="Ng V."/>
            <person name="Clum A."/>
            <person name="Steindorff A."/>
            <person name="Ohm R."/>
            <person name="Martin F."/>
            <person name="Silar P."/>
            <person name="Natvig D."/>
            <person name="Lalanne C."/>
            <person name="Gautier V."/>
            <person name="Ament-Velasquez S.L."/>
            <person name="Kruys A."/>
            <person name="Hutchinson M.I."/>
            <person name="Powell A.J."/>
            <person name="Barry K."/>
            <person name="Miller A.N."/>
            <person name="Grigoriev I.V."/>
            <person name="Debuchy R."/>
            <person name="Gladieux P."/>
            <person name="Thoren M.H."/>
            <person name="Johannesson H."/>
        </authorList>
    </citation>
    <scope>NUCLEOTIDE SEQUENCE</scope>
    <source>
        <strain evidence="2">CBS 540.89</strain>
    </source>
</reference>
<organism evidence="2 3">
    <name type="scientific">Apiosordaria backusii</name>
    <dbReference type="NCBI Taxonomy" id="314023"/>
    <lineage>
        <taxon>Eukaryota</taxon>
        <taxon>Fungi</taxon>
        <taxon>Dikarya</taxon>
        <taxon>Ascomycota</taxon>
        <taxon>Pezizomycotina</taxon>
        <taxon>Sordariomycetes</taxon>
        <taxon>Sordariomycetidae</taxon>
        <taxon>Sordariales</taxon>
        <taxon>Lasiosphaeriaceae</taxon>
        <taxon>Apiosordaria</taxon>
    </lineage>
</organism>